<name>A0AAV9QFP0_9PEZI</name>
<evidence type="ECO:0000313" key="4">
    <source>
        <dbReference type="EMBL" id="KAK5540806.1"/>
    </source>
</evidence>
<evidence type="ECO:0000256" key="2">
    <source>
        <dbReference type="SAM" id="Phobius"/>
    </source>
</evidence>
<proteinExistence type="predicted"/>
<dbReference type="PANTHER" id="PTHR38695:SF1">
    <property type="entry name" value="AMINO ACID PERMEASE_ SLC12A DOMAIN-CONTAINING PROTEIN"/>
    <property type="match status" value="1"/>
</dbReference>
<comment type="caution">
    <text evidence="4">The sequence shown here is derived from an EMBL/GenBank/DDBJ whole genome shotgun (WGS) entry which is preliminary data.</text>
</comment>
<evidence type="ECO:0000313" key="5">
    <source>
        <dbReference type="Proteomes" id="UP001345827"/>
    </source>
</evidence>
<dbReference type="PANTHER" id="PTHR38695">
    <property type="entry name" value="AMINO ACID PERMEASE_ SLC12A DOMAIN-CONTAINING PROTEIN"/>
    <property type="match status" value="1"/>
</dbReference>
<evidence type="ECO:0000259" key="3">
    <source>
        <dbReference type="Pfam" id="PF17648"/>
    </source>
</evidence>
<dbReference type="InterPro" id="IPR040841">
    <property type="entry name" value="Luciferase_dom"/>
</dbReference>
<feature type="transmembrane region" description="Helical" evidence="2">
    <location>
        <begin position="25"/>
        <end position="46"/>
    </location>
</feature>
<evidence type="ECO:0000256" key="1">
    <source>
        <dbReference type="SAM" id="MobiDB-lite"/>
    </source>
</evidence>
<dbReference type="InterPro" id="IPR048273">
    <property type="entry name" value="Luciferase"/>
</dbReference>
<dbReference type="Proteomes" id="UP001345827">
    <property type="component" value="Unassembled WGS sequence"/>
</dbReference>
<gene>
    <name evidence="4" type="ORF">LTR25_002583</name>
</gene>
<protein>
    <recommendedName>
        <fullName evidence="3">Luciferase domain-containing protein</fullName>
    </recommendedName>
</protein>
<dbReference type="Pfam" id="PF17648">
    <property type="entry name" value="Luciferase"/>
    <property type="match status" value="1"/>
</dbReference>
<feature type="region of interest" description="Disordered" evidence="1">
    <location>
        <begin position="97"/>
        <end position="127"/>
    </location>
</feature>
<accession>A0AAV9QFP0</accession>
<sequence length="270" mass="30345">MSRNLRETVSAYTNSFRRNNYSSQFYSALAVGIGTLASLIIGRAAWKDYQLFLSYGPGGVPYNPLGWLVANILRTLRINMIDVRKFESDPDQRSWLNGENWSSAKRPGSRPHTGPHPIPQRQLDQHPSKEIQQKFLSTFKSLGEQNPNLVKFELSQYERHTDAIWVVDECPSYALGKDSGYTREISHIHTNTDYSAHVVLSPRDAAQVIRSGWGQLHGLAGVSVLGRRVVPATYVLLYSPRNDEEIRVLTEIIRAGIGYMTDSTEVNAPA</sequence>
<keyword evidence="2" id="KW-0472">Membrane</keyword>
<organism evidence="4 5">
    <name type="scientific">Vermiconidia calcicola</name>
    <dbReference type="NCBI Taxonomy" id="1690605"/>
    <lineage>
        <taxon>Eukaryota</taxon>
        <taxon>Fungi</taxon>
        <taxon>Dikarya</taxon>
        <taxon>Ascomycota</taxon>
        <taxon>Pezizomycotina</taxon>
        <taxon>Dothideomycetes</taxon>
        <taxon>Dothideomycetidae</taxon>
        <taxon>Mycosphaerellales</taxon>
        <taxon>Extremaceae</taxon>
        <taxon>Vermiconidia</taxon>
    </lineage>
</organism>
<keyword evidence="5" id="KW-1185">Reference proteome</keyword>
<dbReference type="EMBL" id="JAXLQG010000004">
    <property type="protein sequence ID" value="KAK5540806.1"/>
    <property type="molecule type" value="Genomic_DNA"/>
</dbReference>
<reference evidence="4 5" key="1">
    <citation type="submission" date="2023-06" db="EMBL/GenBank/DDBJ databases">
        <title>Black Yeasts Isolated from many extreme environments.</title>
        <authorList>
            <person name="Coleine C."/>
            <person name="Stajich J.E."/>
            <person name="Selbmann L."/>
        </authorList>
    </citation>
    <scope>NUCLEOTIDE SEQUENCE [LARGE SCALE GENOMIC DNA]</scope>
    <source>
        <strain evidence="4 5">CCFEE 5887</strain>
    </source>
</reference>
<feature type="domain" description="Luciferase" evidence="3">
    <location>
        <begin position="183"/>
        <end position="255"/>
    </location>
</feature>
<keyword evidence="2" id="KW-0812">Transmembrane</keyword>
<dbReference type="AlphaFoldDB" id="A0AAV9QFP0"/>
<keyword evidence="2" id="KW-1133">Transmembrane helix</keyword>